<evidence type="ECO:0000256" key="1">
    <source>
        <dbReference type="SAM" id="MobiDB-lite"/>
    </source>
</evidence>
<feature type="compositionally biased region" description="Gly residues" evidence="1">
    <location>
        <begin position="231"/>
        <end position="241"/>
    </location>
</feature>
<dbReference type="STRING" id="452652.KSE_05170"/>
<dbReference type="eggNOG" id="COG2208">
    <property type="taxonomic scope" value="Bacteria"/>
</dbReference>
<reference evidence="3 4" key="1">
    <citation type="journal article" date="2010" name="DNA Res.">
        <title>Genome sequence of Kitasatospora setae NBRC 14216T: an evolutionary snapshot of the family Streptomycetaceae.</title>
        <authorList>
            <person name="Ichikawa N."/>
            <person name="Oguchi A."/>
            <person name="Ikeda H."/>
            <person name="Ishikawa J."/>
            <person name="Kitani S."/>
            <person name="Watanabe Y."/>
            <person name="Nakamura S."/>
            <person name="Katano Y."/>
            <person name="Kishi E."/>
            <person name="Sasagawa M."/>
            <person name="Ankai A."/>
            <person name="Fukui S."/>
            <person name="Hashimoto Y."/>
            <person name="Kamata S."/>
            <person name="Otoguro M."/>
            <person name="Tanikawa S."/>
            <person name="Nihira T."/>
            <person name="Horinouchi S."/>
            <person name="Ohnishi Y."/>
            <person name="Hayakawa M."/>
            <person name="Kuzuyama T."/>
            <person name="Arisawa A."/>
            <person name="Nomoto F."/>
            <person name="Miura H."/>
            <person name="Takahashi Y."/>
            <person name="Fujita N."/>
        </authorList>
    </citation>
    <scope>NUCLEOTIDE SEQUENCE [LARGE SCALE GENOMIC DNA]</scope>
    <source>
        <strain evidence="4">ATCC 33774 / DSM 43861 / JCM 3304 / KCC A-0304 / NBRC 14216 / KM-6054</strain>
    </source>
</reference>
<dbReference type="PATRIC" id="fig|452652.3.peg.514"/>
<dbReference type="Proteomes" id="UP000007076">
    <property type="component" value="Chromosome"/>
</dbReference>
<name>E4N582_KITSK</name>
<keyword evidence="4" id="KW-1185">Reference proteome</keyword>
<dbReference type="InterPro" id="IPR036890">
    <property type="entry name" value="HATPase_C_sf"/>
</dbReference>
<dbReference type="Gene3D" id="3.30.565.10">
    <property type="entry name" value="Histidine kinase-like ATPase, C-terminal domain"/>
    <property type="match status" value="1"/>
</dbReference>
<dbReference type="AlphaFoldDB" id="E4N582"/>
<dbReference type="PANTHER" id="PTHR35801:SF1">
    <property type="entry name" value="PHOSPHOSERINE PHOSPHATASE RSBX"/>
    <property type="match status" value="1"/>
</dbReference>
<dbReference type="CDD" id="cd16934">
    <property type="entry name" value="HATPase_RsbT-like"/>
    <property type="match status" value="1"/>
</dbReference>
<feature type="region of interest" description="Disordered" evidence="1">
    <location>
        <begin position="206"/>
        <end position="241"/>
    </location>
</feature>
<dbReference type="Pfam" id="PF13581">
    <property type="entry name" value="HATPase_c_2"/>
    <property type="match status" value="1"/>
</dbReference>
<dbReference type="Pfam" id="PF07228">
    <property type="entry name" value="SpoIIE"/>
    <property type="match status" value="1"/>
</dbReference>
<evidence type="ECO:0000313" key="3">
    <source>
        <dbReference type="EMBL" id="BAJ26363.1"/>
    </source>
</evidence>
<dbReference type="SUPFAM" id="SSF81606">
    <property type="entry name" value="PP2C-like"/>
    <property type="match status" value="1"/>
</dbReference>
<dbReference type="InterPro" id="IPR001932">
    <property type="entry name" value="PPM-type_phosphatase-like_dom"/>
</dbReference>
<dbReference type="SMART" id="SM00331">
    <property type="entry name" value="PP2C_SIG"/>
    <property type="match status" value="1"/>
</dbReference>
<proteinExistence type="predicted"/>
<dbReference type="PANTHER" id="PTHR35801">
    <property type="entry name" value="PHOSPHOSERINE PHOSPHATASE RSBX"/>
    <property type="match status" value="1"/>
</dbReference>
<dbReference type="InterPro" id="IPR039248">
    <property type="entry name" value="Ptase_RsbX"/>
</dbReference>
<dbReference type="eggNOG" id="COG2172">
    <property type="taxonomic scope" value="Bacteria"/>
</dbReference>
<sequence>MTPPAAPAVALGEDTVWLRHSDSLPAAARNAARQLAHRIGLLPERAAEVALAVSEAATNLRRHAVDGAMVLRVVRTDAEAALEFLTVDSGPGMADVPAALADGYSSGPTLGIGLGAVSRLADAFDLHSLPGRGTVLAARFWNRTPSGRAAAAAGEPVAAGLTRPMSGQELCGDAWAVRPAGGPPPPAADRRPVAAAHLDWAVLTNRAPRTHSPAGPRTEAARTEATSTGAGPAGGDGRRGGGGAGDGAFLLMFCDGLGHGPLAARAAAEAVAAFHRTSAHRPEEVLAELHRALRSGRGGAVAVALVEPAEARLVFCGVGNVSAFVVDPVGGTRRALPSSPGIVGHQLPTAHIVRQQLAPGSAVVLHSDGLTDRWRAPDVPGLFSHLPVTAAALLLREAGVRRDDAGVLVAKGAW</sequence>
<dbReference type="KEGG" id="ksk:KSE_05170"/>
<protein>
    <recommendedName>
        <fullName evidence="2">PPM-type phosphatase domain-containing protein</fullName>
    </recommendedName>
</protein>
<dbReference type="SUPFAM" id="SSF55874">
    <property type="entry name" value="ATPase domain of HSP90 chaperone/DNA topoisomerase II/histidine kinase"/>
    <property type="match status" value="1"/>
</dbReference>
<dbReference type="InterPro" id="IPR036457">
    <property type="entry name" value="PPM-type-like_dom_sf"/>
</dbReference>
<dbReference type="InterPro" id="IPR003594">
    <property type="entry name" value="HATPase_dom"/>
</dbReference>
<feature type="domain" description="PPM-type phosphatase" evidence="2">
    <location>
        <begin position="227"/>
        <end position="412"/>
    </location>
</feature>
<dbReference type="HOGENOM" id="CLU_066586_0_0_11"/>
<gene>
    <name evidence="3" type="ordered locus">KSE_05170</name>
</gene>
<accession>E4N582</accession>
<dbReference type="Gene3D" id="3.60.40.10">
    <property type="entry name" value="PPM-type phosphatase domain"/>
    <property type="match status" value="1"/>
</dbReference>
<evidence type="ECO:0000313" key="4">
    <source>
        <dbReference type="Proteomes" id="UP000007076"/>
    </source>
</evidence>
<dbReference type="EMBL" id="AP010968">
    <property type="protein sequence ID" value="BAJ26363.1"/>
    <property type="molecule type" value="Genomic_DNA"/>
</dbReference>
<organism evidence="3 4">
    <name type="scientific">Kitasatospora setae (strain ATCC 33774 / DSM 43861 / JCM 3304 / KCC A-0304 / NBRC 14216 / KM-6054)</name>
    <name type="common">Streptomyces setae</name>
    <dbReference type="NCBI Taxonomy" id="452652"/>
    <lineage>
        <taxon>Bacteria</taxon>
        <taxon>Bacillati</taxon>
        <taxon>Actinomycetota</taxon>
        <taxon>Actinomycetes</taxon>
        <taxon>Kitasatosporales</taxon>
        <taxon>Streptomycetaceae</taxon>
        <taxon>Kitasatospora</taxon>
    </lineage>
</organism>
<evidence type="ECO:0000259" key="2">
    <source>
        <dbReference type="SMART" id="SM00331"/>
    </source>
</evidence>